<evidence type="ECO:0000256" key="3">
    <source>
        <dbReference type="ARBA" id="ARBA00022692"/>
    </source>
</evidence>
<evidence type="ECO:0000313" key="7">
    <source>
        <dbReference type="EMBL" id="BDV42380.1"/>
    </source>
</evidence>
<keyword evidence="3 6" id="KW-0812">Transmembrane</keyword>
<protein>
    <submittedName>
        <fullName evidence="7">Cobalt ECF transporter T component CbiQ</fullName>
    </submittedName>
</protein>
<dbReference type="RefSeq" id="WP_282002809.1">
    <property type="nucleotide sequence ID" value="NZ_AP027151.1"/>
</dbReference>
<dbReference type="EMBL" id="AP027151">
    <property type="protein sequence ID" value="BDV42380.1"/>
    <property type="molecule type" value="Genomic_DNA"/>
</dbReference>
<organism evidence="7 8">
    <name type="scientific">Geotalea uraniireducens</name>
    <dbReference type="NCBI Taxonomy" id="351604"/>
    <lineage>
        <taxon>Bacteria</taxon>
        <taxon>Pseudomonadati</taxon>
        <taxon>Thermodesulfobacteriota</taxon>
        <taxon>Desulfuromonadia</taxon>
        <taxon>Geobacterales</taxon>
        <taxon>Geobacteraceae</taxon>
        <taxon>Geotalea</taxon>
    </lineage>
</organism>
<keyword evidence="4 6" id="KW-1133">Transmembrane helix</keyword>
<sequence>MASIDKALPEFAYLEVLATRETPIHRLDPRAKLLATLVFVVMVVSFDRYALSALFPFFLFPLVLVTRGGLPAGFLLRKTLLALPFAFMVGLFNPFFDRTPLLALGPVVISGGWVSFASIILRALLTVGASLALIAVTGFTGVCLSLERLGFPQVFAVQLLFLYRYLFILVEEGGRTARARELRSCGARGQGIASYSSLVGNLLLRTWDRAERIHRAMLSRGFQGEFHLRRTTRFGWRELVFVAGWSGLFVLFRLVNIPVLIGTLVTGVAG</sequence>
<dbReference type="Proteomes" id="UP001317705">
    <property type="component" value="Chromosome"/>
</dbReference>
<evidence type="ECO:0000313" key="8">
    <source>
        <dbReference type="Proteomes" id="UP001317705"/>
    </source>
</evidence>
<proteinExistence type="predicted"/>
<keyword evidence="8" id="KW-1185">Reference proteome</keyword>
<dbReference type="NCBIfam" id="TIGR02454">
    <property type="entry name" value="ECF_T_CbiQ"/>
    <property type="match status" value="1"/>
</dbReference>
<evidence type="ECO:0000256" key="5">
    <source>
        <dbReference type="ARBA" id="ARBA00023136"/>
    </source>
</evidence>
<feature type="transmembrane region" description="Helical" evidence="6">
    <location>
        <begin position="33"/>
        <end position="59"/>
    </location>
</feature>
<reference evidence="7 8" key="1">
    <citation type="submission" date="2022-12" db="EMBL/GenBank/DDBJ databases">
        <title>Polyphasic characterization of Geotalea uranireducens NIT-SL11 newly isolated from a complex of sewage sludge and microbially reduced graphene oxide.</title>
        <authorList>
            <person name="Xie L."/>
            <person name="Yoshida N."/>
            <person name="Meng L."/>
        </authorList>
    </citation>
    <scope>NUCLEOTIDE SEQUENCE [LARGE SCALE GENOMIC DNA]</scope>
    <source>
        <strain evidence="7 8">NIT-SL11</strain>
    </source>
</reference>
<gene>
    <name evidence="7" type="primary">nikQ</name>
    <name evidence="7" type="ORF">GURASL_13030</name>
</gene>
<dbReference type="InterPro" id="IPR051611">
    <property type="entry name" value="ECF_transporter_component"/>
</dbReference>
<name>A0ABN6VTB9_9BACT</name>
<dbReference type="PANTHER" id="PTHR34857:SF2">
    <property type="entry name" value="SLL0384 PROTEIN"/>
    <property type="match status" value="1"/>
</dbReference>
<dbReference type="CDD" id="cd16914">
    <property type="entry name" value="EcfT"/>
    <property type="match status" value="1"/>
</dbReference>
<dbReference type="InterPro" id="IPR003339">
    <property type="entry name" value="ABC/ECF_trnsptr_transmembrane"/>
</dbReference>
<keyword evidence="5 6" id="KW-0472">Membrane</keyword>
<evidence type="ECO:0000256" key="2">
    <source>
        <dbReference type="ARBA" id="ARBA00022475"/>
    </source>
</evidence>
<accession>A0ABN6VTB9</accession>
<dbReference type="InterPro" id="IPR012809">
    <property type="entry name" value="ECF_CbiQ"/>
</dbReference>
<feature type="transmembrane region" description="Helical" evidence="6">
    <location>
        <begin position="239"/>
        <end position="261"/>
    </location>
</feature>
<evidence type="ECO:0000256" key="1">
    <source>
        <dbReference type="ARBA" id="ARBA00004651"/>
    </source>
</evidence>
<feature type="transmembrane region" description="Helical" evidence="6">
    <location>
        <begin position="108"/>
        <end position="139"/>
    </location>
</feature>
<feature type="transmembrane region" description="Helical" evidence="6">
    <location>
        <begin position="79"/>
        <end position="96"/>
    </location>
</feature>
<dbReference type="PANTHER" id="PTHR34857">
    <property type="entry name" value="SLL0384 PROTEIN"/>
    <property type="match status" value="1"/>
</dbReference>
<dbReference type="Pfam" id="PF02361">
    <property type="entry name" value="CbiQ"/>
    <property type="match status" value="1"/>
</dbReference>
<evidence type="ECO:0000256" key="6">
    <source>
        <dbReference type="SAM" id="Phobius"/>
    </source>
</evidence>
<keyword evidence="2" id="KW-1003">Cell membrane</keyword>
<comment type="subcellular location">
    <subcellularLocation>
        <location evidence="1">Cell membrane</location>
        <topology evidence="1">Multi-pass membrane protein</topology>
    </subcellularLocation>
</comment>
<evidence type="ECO:0000256" key="4">
    <source>
        <dbReference type="ARBA" id="ARBA00022989"/>
    </source>
</evidence>